<keyword evidence="3" id="KW-0378">Hydrolase</keyword>
<keyword evidence="4" id="KW-0862">Zinc</keyword>
<accession>A0A081C1M1</accession>
<name>A0A081C1M1_VECG1</name>
<reference evidence="6" key="1">
    <citation type="journal article" date="2015" name="PeerJ">
        <title>First genomic representation of candidate bacterial phylum KSB3 points to enhanced environmental sensing as a trigger of wastewater bulking.</title>
        <authorList>
            <person name="Sekiguchi Y."/>
            <person name="Ohashi A."/>
            <person name="Parks D.H."/>
            <person name="Yamauchi T."/>
            <person name="Tyson G.W."/>
            <person name="Hugenholtz P."/>
        </authorList>
    </citation>
    <scope>NUCLEOTIDE SEQUENCE [LARGE SCALE GENOMIC DNA]</scope>
</reference>
<keyword evidence="2" id="KW-0479">Metal-binding</keyword>
<dbReference type="eggNOG" id="COG1402">
    <property type="taxonomic scope" value="Bacteria"/>
</dbReference>
<organism evidence="6">
    <name type="scientific">Vecturithrix granuli</name>
    <dbReference type="NCBI Taxonomy" id="1499967"/>
    <lineage>
        <taxon>Bacteria</taxon>
        <taxon>Candidatus Moduliflexota</taxon>
        <taxon>Candidatus Vecturitrichia</taxon>
        <taxon>Candidatus Vecturitrichales</taxon>
        <taxon>Candidatus Vecturitrichaceae</taxon>
        <taxon>Candidatus Vecturithrix</taxon>
    </lineage>
</organism>
<protein>
    <submittedName>
        <fullName evidence="6">Creatininase</fullName>
    </submittedName>
</protein>
<sequence length="249" mass="27804">MKKVKLEEYNEYSFQQAKIDKAILAIGSTESHGGHLPFGCDTFVSYGLALEVAQRLEHTVVVPPMWYGMSLHYSHKPMCVSLTSDTLTQVYREVLESLVSWGIEKVLVIVGHDGNIAPIEIAARDIKIEYSDMGLAILDAWWMTAGSLLPKDTFEVWNGLGHGGEGETSIALAMFPELCDLSQAKGMLPEMDPHVKLVWNFEELTDYGASGAPEKGTAEKGQKMKQVLVDYLVDFVNRMDAQNWRYAKK</sequence>
<dbReference type="AlphaFoldDB" id="A0A081C1M1"/>
<evidence type="ECO:0000313" key="7">
    <source>
        <dbReference type="Proteomes" id="UP000030661"/>
    </source>
</evidence>
<dbReference type="GO" id="GO:0009231">
    <property type="term" value="P:riboflavin biosynthetic process"/>
    <property type="evidence" value="ECO:0007669"/>
    <property type="project" value="TreeGrafter"/>
</dbReference>
<dbReference type="Gene3D" id="3.40.50.10310">
    <property type="entry name" value="Creatininase"/>
    <property type="match status" value="1"/>
</dbReference>
<dbReference type="Proteomes" id="UP000030661">
    <property type="component" value="Unassembled WGS sequence"/>
</dbReference>
<dbReference type="PANTHER" id="PTHR35005:SF1">
    <property type="entry name" value="2-AMINO-5-FORMYLAMINO-6-RIBOSYLAMINOPYRIMIDIN-4(3H)-ONE 5'-MONOPHOSPHATE DEFORMYLASE"/>
    <property type="match status" value="1"/>
</dbReference>
<comment type="cofactor">
    <cofactor evidence="1">
        <name>Zn(2+)</name>
        <dbReference type="ChEBI" id="CHEBI:29105"/>
    </cofactor>
</comment>
<evidence type="ECO:0000313" key="6">
    <source>
        <dbReference type="EMBL" id="GAK58476.1"/>
    </source>
</evidence>
<evidence type="ECO:0000256" key="3">
    <source>
        <dbReference type="ARBA" id="ARBA00022801"/>
    </source>
</evidence>
<dbReference type="PANTHER" id="PTHR35005">
    <property type="entry name" value="3-DEHYDRO-SCYLLO-INOSOSE HYDROLASE"/>
    <property type="match status" value="1"/>
</dbReference>
<gene>
    <name evidence="6" type="ORF">U27_05450</name>
</gene>
<dbReference type="GO" id="GO:0016811">
    <property type="term" value="F:hydrolase activity, acting on carbon-nitrogen (but not peptide) bonds, in linear amides"/>
    <property type="evidence" value="ECO:0007669"/>
    <property type="project" value="TreeGrafter"/>
</dbReference>
<proteinExistence type="inferred from homology"/>
<comment type="similarity">
    <text evidence="5">Belongs to the creatininase superfamily.</text>
</comment>
<evidence type="ECO:0000256" key="5">
    <source>
        <dbReference type="ARBA" id="ARBA00024029"/>
    </source>
</evidence>
<evidence type="ECO:0000256" key="1">
    <source>
        <dbReference type="ARBA" id="ARBA00001947"/>
    </source>
</evidence>
<dbReference type="EMBL" id="DF820467">
    <property type="protein sequence ID" value="GAK58476.1"/>
    <property type="molecule type" value="Genomic_DNA"/>
</dbReference>
<dbReference type="GO" id="GO:0046872">
    <property type="term" value="F:metal ion binding"/>
    <property type="evidence" value="ECO:0007669"/>
    <property type="project" value="UniProtKB-KW"/>
</dbReference>
<dbReference type="STRING" id="1499967.U27_05450"/>
<evidence type="ECO:0000256" key="4">
    <source>
        <dbReference type="ARBA" id="ARBA00022833"/>
    </source>
</evidence>
<dbReference type="SUPFAM" id="SSF102215">
    <property type="entry name" value="Creatininase"/>
    <property type="match status" value="1"/>
</dbReference>
<dbReference type="InterPro" id="IPR003785">
    <property type="entry name" value="Creatininase/forma_Hydrolase"/>
</dbReference>
<dbReference type="InterPro" id="IPR024087">
    <property type="entry name" value="Creatininase-like_sf"/>
</dbReference>
<dbReference type="HOGENOM" id="CLU_055029_3_1_0"/>
<dbReference type="Pfam" id="PF02633">
    <property type="entry name" value="Creatininase"/>
    <property type="match status" value="1"/>
</dbReference>
<evidence type="ECO:0000256" key="2">
    <source>
        <dbReference type="ARBA" id="ARBA00022723"/>
    </source>
</evidence>
<keyword evidence="7" id="KW-1185">Reference proteome</keyword>